<feature type="domain" description="F-box" evidence="2">
    <location>
        <begin position="122"/>
        <end position="167"/>
    </location>
</feature>
<dbReference type="InterPro" id="IPR032675">
    <property type="entry name" value="LRR_dom_sf"/>
</dbReference>
<dbReference type="Pfam" id="PF12937">
    <property type="entry name" value="F-box-like"/>
    <property type="match status" value="1"/>
</dbReference>
<dbReference type="SMART" id="SM00256">
    <property type="entry name" value="FBOX"/>
    <property type="match status" value="1"/>
</dbReference>
<name>A0A2G5B3U5_COERN</name>
<feature type="compositionally biased region" description="Pro residues" evidence="1">
    <location>
        <begin position="287"/>
        <end position="309"/>
    </location>
</feature>
<evidence type="ECO:0000313" key="3">
    <source>
        <dbReference type="EMBL" id="PIA13387.1"/>
    </source>
</evidence>
<dbReference type="PROSITE" id="PS50181">
    <property type="entry name" value="FBOX"/>
    <property type="match status" value="1"/>
</dbReference>
<evidence type="ECO:0000256" key="1">
    <source>
        <dbReference type="SAM" id="MobiDB-lite"/>
    </source>
</evidence>
<feature type="compositionally biased region" description="Low complexity" evidence="1">
    <location>
        <begin position="202"/>
        <end position="217"/>
    </location>
</feature>
<dbReference type="PANTHER" id="PTHR13318">
    <property type="entry name" value="PARTNER OF PAIRED, ISOFORM B-RELATED"/>
    <property type="match status" value="1"/>
</dbReference>
<reference evidence="3 4" key="1">
    <citation type="journal article" date="2015" name="Genome Biol. Evol.">
        <title>Phylogenomic analyses indicate that early fungi evolved digesting cell walls of algal ancestors of land plants.</title>
        <authorList>
            <person name="Chang Y."/>
            <person name="Wang S."/>
            <person name="Sekimoto S."/>
            <person name="Aerts A.L."/>
            <person name="Choi C."/>
            <person name="Clum A."/>
            <person name="LaButti K.M."/>
            <person name="Lindquist E.A."/>
            <person name="Yee Ngan C."/>
            <person name="Ohm R.A."/>
            <person name="Salamov A.A."/>
            <person name="Grigoriev I.V."/>
            <person name="Spatafora J.W."/>
            <person name="Berbee M.L."/>
        </authorList>
    </citation>
    <scope>NUCLEOTIDE SEQUENCE [LARGE SCALE GENOMIC DNA]</scope>
    <source>
        <strain evidence="3 4">NRRL 1564</strain>
    </source>
</reference>
<dbReference type="Gene3D" id="3.80.10.10">
    <property type="entry name" value="Ribonuclease Inhibitor"/>
    <property type="match status" value="1"/>
</dbReference>
<feature type="region of interest" description="Disordered" evidence="1">
    <location>
        <begin position="197"/>
        <end position="253"/>
    </location>
</feature>
<dbReference type="Gene3D" id="1.20.1280.50">
    <property type="match status" value="1"/>
</dbReference>
<dbReference type="InterPro" id="IPR036047">
    <property type="entry name" value="F-box-like_dom_sf"/>
</dbReference>
<protein>
    <submittedName>
        <fullName evidence="3">RNI-like protein</fullName>
    </submittedName>
</protein>
<feature type="region of interest" description="Disordered" evidence="1">
    <location>
        <begin position="325"/>
        <end position="351"/>
    </location>
</feature>
<dbReference type="SUPFAM" id="SSF81383">
    <property type="entry name" value="F-box domain"/>
    <property type="match status" value="1"/>
</dbReference>
<gene>
    <name evidence="3" type="ORF">COEREDRAFT_83500</name>
</gene>
<dbReference type="OrthoDB" id="10257471at2759"/>
<dbReference type="InterPro" id="IPR001810">
    <property type="entry name" value="F-box_dom"/>
</dbReference>
<dbReference type="GO" id="GO:0019005">
    <property type="term" value="C:SCF ubiquitin ligase complex"/>
    <property type="evidence" value="ECO:0007669"/>
    <property type="project" value="TreeGrafter"/>
</dbReference>
<feature type="compositionally biased region" description="Polar residues" evidence="1">
    <location>
        <begin position="218"/>
        <end position="236"/>
    </location>
</feature>
<sequence>MEPQEPEDEQCTCPAFASIGEHTPTCMLYTPISSMDIPEWQRRHYSSGSISSRPLSYSSHGIGVTGSIFGGYYPPPSNVSSVAASYASTSSMLDSMVATETESLSSYPLKRTTSVSSFSLAASSTHLLPTELFREIFTHLGVEDLQSVVQVSRQWRSAGRPLLWREMVFPLDKRRLASMKQILSHIGHHVRRVIITPPMLESRQSGSSRRVSTSNSRQWSFSRPLSRAGSASSQQPHLRPNSRNHSEAPADRTGTLFSSAASDANLAANAPPDNVHSEHSSTLPSPLNRPGPGQIPPPSPLSLSPPPQLVAPSVTTPLAELSTSATPISSIGAGRRQSRTNATASPSPMLPPVYAVPIPGTPGPGNVLSEPLSMSTSVGSWGATGLGSINIPSVSAASISSRPSNILGHHEVSEGTVLRMHQFMERYCPNVLEATIKNPTGISSHCRRLGILVRLFRAYPRLEKLDLSDFIMWDTQPLQIASEHLHMLCGLDVTNRVELSDMDLLPIIENCPRLRELRIRATNASDTTIHAIVANLSNTLVWLNVGGCTVSSAAMSELVTSCTHLRILQMWSCLRLDDSFLQALDSSILTEFQVLDMLDVQKFSAGAVRRAFGEQKWPYMRYLRIRAKCIREDFAGIPEMAVLKLNSNTILD</sequence>
<dbReference type="Proteomes" id="UP000242474">
    <property type="component" value="Unassembled WGS sequence"/>
</dbReference>
<dbReference type="AlphaFoldDB" id="A0A2G5B3U5"/>
<dbReference type="EMBL" id="KZ303538">
    <property type="protein sequence ID" value="PIA13387.1"/>
    <property type="molecule type" value="Genomic_DNA"/>
</dbReference>
<evidence type="ECO:0000259" key="2">
    <source>
        <dbReference type="PROSITE" id="PS50181"/>
    </source>
</evidence>
<organism evidence="3 4">
    <name type="scientific">Coemansia reversa (strain ATCC 12441 / NRRL 1564)</name>
    <dbReference type="NCBI Taxonomy" id="763665"/>
    <lineage>
        <taxon>Eukaryota</taxon>
        <taxon>Fungi</taxon>
        <taxon>Fungi incertae sedis</taxon>
        <taxon>Zoopagomycota</taxon>
        <taxon>Kickxellomycotina</taxon>
        <taxon>Kickxellomycetes</taxon>
        <taxon>Kickxellales</taxon>
        <taxon>Kickxellaceae</taxon>
        <taxon>Coemansia</taxon>
    </lineage>
</organism>
<dbReference type="STRING" id="763665.A0A2G5B3U5"/>
<evidence type="ECO:0000313" key="4">
    <source>
        <dbReference type="Proteomes" id="UP000242474"/>
    </source>
</evidence>
<proteinExistence type="predicted"/>
<feature type="region of interest" description="Disordered" evidence="1">
    <location>
        <begin position="266"/>
        <end position="312"/>
    </location>
</feature>
<dbReference type="GO" id="GO:0031146">
    <property type="term" value="P:SCF-dependent proteasomal ubiquitin-dependent protein catabolic process"/>
    <property type="evidence" value="ECO:0007669"/>
    <property type="project" value="TreeGrafter"/>
</dbReference>
<accession>A0A2G5B3U5</accession>
<keyword evidence="4" id="KW-1185">Reference proteome</keyword>
<dbReference type="SUPFAM" id="SSF52047">
    <property type="entry name" value="RNI-like"/>
    <property type="match status" value="1"/>
</dbReference>